<reference evidence="1" key="2">
    <citation type="journal article" date="2015" name="Fish Shellfish Immunol.">
        <title>Early steps in the European eel (Anguilla anguilla)-Vibrio vulnificus interaction in the gills: Role of the RtxA13 toxin.</title>
        <authorList>
            <person name="Callol A."/>
            <person name="Pajuelo D."/>
            <person name="Ebbesson L."/>
            <person name="Teles M."/>
            <person name="MacKenzie S."/>
            <person name="Amaro C."/>
        </authorList>
    </citation>
    <scope>NUCLEOTIDE SEQUENCE</scope>
</reference>
<sequence length="30" mass="3643">MLLRVLCHEILYIWKVSRGRKKVGKRCIRS</sequence>
<evidence type="ECO:0000313" key="1">
    <source>
        <dbReference type="EMBL" id="JAI02022.1"/>
    </source>
</evidence>
<reference evidence="1" key="1">
    <citation type="submission" date="2014-11" db="EMBL/GenBank/DDBJ databases">
        <authorList>
            <person name="Amaro Gonzalez C."/>
        </authorList>
    </citation>
    <scope>NUCLEOTIDE SEQUENCE</scope>
</reference>
<dbReference type="EMBL" id="GBXM01006556">
    <property type="protein sequence ID" value="JAI02022.1"/>
    <property type="molecule type" value="Transcribed_RNA"/>
</dbReference>
<proteinExistence type="predicted"/>
<name>A0A0E9XHU7_ANGAN</name>
<protein>
    <submittedName>
        <fullName evidence="1">Uncharacterized protein</fullName>
    </submittedName>
</protein>
<dbReference type="AlphaFoldDB" id="A0A0E9XHU7"/>
<organism evidence="1">
    <name type="scientific">Anguilla anguilla</name>
    <name type="common">European freshwater eel</name>
    <name type="synonym">Muraena anguilla</name>
    <dbReference type="NCBI Taxonomy" id="7936"/>
    <lineage>
        <taxon>Eukaryota</taxon>
        <taxon>Metazoa</taxon>
        <taxon>Chordata</taxon>
        <taxon>Craniata</taxon>
        <taxon>Vertebrata</taxon>
        <taxon>Euteleostomi</taxon>
        <taxon>Actinopterygii</taxon>
        <taxon>Neopterygii</taxon>
        <taxon>Teleostei</taxon>
        <taxon>Anguilliformes</taxon>
        <taxon>Anguillidae</taxon>
        <taxon>Anguilla</taxon>
    </lineage>
</organism>
<accession>A0A0E9XHU7</accession>